<dbReference type="EMBL" id="LCFD01000009">
    <property type="protein sequence ID" value="KKS86531.1"/>
    <property type="molecule type" value="Genomic_DNA"/>
</dbReference>
<dbReference type="InterPro" id="IPR018171">
    <property type="entry name" value="Pept_tRNA_hydro_CS"/>
</dbReference>
<feature type="site" description="Discriminates between blocked and unblocked aminoacyl-tRNA" evidence="7">
    <location>
        <position position="21"/>
    </location>
</feature>
<dbReference type="GO" id="GO:0004045">
    <property type="term" value="F:peptidyl-tRNA hydrolase activity"/>
    <property type="evidence" value="ECO:0007669"/>
    <property type="project" value="UniProtKB-UniRule"/>
</dbReference>
<keyword evidence="2 7" id="KW-0820">tRNA-binding</keyword>
<feature type="active site" description="Proton acceptor" evidence="7">
    <location>
        <position position="31"/>
    </location>
</feature>
<evidence type="ECO:0000256" key="2">
    <source>
        <dbReference type="ARBA" id="ARBA00022555"/>
    </source>
</evidence>
<evidence type="ECO:0000256" key="9">
    <source>
        <dbReference type="RuleBase" id="RU004320"/>
    </source>
</evidence>
<dbReference type="PATRIC" id="fig|1618446.3.peg.1107"/>
<comment type="caution">
    <text evidence="7">Lacks conserved residue(s) required for the propagation of feature annotation.</text>
</comment>
<reference evidence="10 11" key="1">
    <citation type="journal article" date="2015" name="Nature">
        <title>rRNA introns, odd ribosomes, and small enigmatic genomes across a large radiation of phyla.</title>
        <authorList>
            <person name="Brown C.T."/>
            <person name="Hug L.A."/>
            <person name="Thomas B.C."/>
            <person name="Sharon I."/>
            <person name="Castelle C.J."/>
            <person name="Singh A."/>
            <person name="Wilkins M.J."/>
            <person name="Williams K.H."/>
            <person name="Banfield J.F."/>
        </authorList>
    </citation>
    <scope>NUCLEOTIDE SEQUENCE [LARGE SCALE GENOMIC DNA]</scope>
</reference>
<gene>
    <name evidence="7" type="primary">pth</name>
    <name evidence="10" type="ORF">UV61_C0009G0058</name>
</gene>
<dbReference type="GO" id="GO:0006515">
    <property type="term" value="P:protein quality control for misfolded or incompletely synthesized proteins"/>
    <property type="evidence" value="ECO:0007669"/>
    <property type="project" value="UniProtKB-UniRule"/>
</dbReference>
<comment type="similarity">
    <text evidence="5 7 9">Belongs to the PTH family.</text>
</comment>
<dbReference type="NCBIfam" id="TIGR00447">
    <property type="entry name" value="pth"/>
    <property type="match status" value="1"/>
</dbReference>
<dbReference type="STRING" id="1618446.UV61_C0009G0058"/>
<comment type="function">
    <text evidence="7">Catalyzes the release of premature peptidyl moieties from peptidyl-tRNA molecules trapped in stalled 50S ribosomal subunits, and thus maintains levels of free tRNAs and 50S ribosomes.</text>
</comment>
<feature type="binding site" evidence="7">
    <location>
        <position position="26"/>
    </location>
    <ligand>
        <name>tRNA</name>
        <dbReference type="ChEBI" id="CHEBI:17843"/>
    </ligand>
</feature>
<evidence type="ECO:0000256" key="1">
    <source>
        <dbReference type="ARBA" id="ARBA00013260"/>
    </source>
</evidence>
<dbReference type="InterPro" id="IPR036416">
    <property type="entry name" value="Pept_tRNA_hydro_sf"/>
</dbReference>
<dbReference type="EC" id="3.1.1.29" evidence="1 7"/>
<protein>
    <recommendedName>
        <fullName evidence="6 7">Peptidyl-tRNA hydrolase</fullName>
        <shortName evidence="7">Pth</shortName>
        <ecNumber evidence="1 7">3.1.1.29</ecNumber>
    </recommendedName>
</protein>
<evidence type="ECO:0000256" key="4">
    <source>
        <dbReference type="ARBA" id="ARBA00022884"/>
    </source>
</evidence>
<accession>A0A0G1ETX2</accession>
<proteinExistence type="inferred from homology"/>
<keyword evidence="4 7" id="KW-0694">RNA-binding</keyword>
<dbReference type="GO" id="GO:0072344">
    <property type="term" value="P:rescue of stalled ribosome"/>
    <property type="evidence" value="ECO:0007669"/>
    <property type="project" value="UniProtKB-UniRule"/>
</dbReference>
<dbReference type="HAMAP" id="MF_00083">
    <property type="entry name" value="Pept_tRNA_hydro_bact"/>
    <property type="match status" value="1"/>
</dbReference>
<dbReference type="CDD" id="cd00462">
    <property type="entry name" value="PTH"/>
    <property type="match status" value="1"/>
</dbReference>
<dbReference type="SUPFAM" id="SSF53178">
    <property type="entry name" value="Peptidyl-tRNA hydrolase-like"/>
    <property type="match status" value="1"/>
</dbReference>
<evidence type="ECO:0000256" key="5">
    <source>
        <dbReference type="ARBA" id="ARBA00038063"/>
    </source>
</evidence>
<dbReference type="GO" id="GO:0000049">
    <property type="term" value="F:tRNA binding"/>
    <property type="evidence" value="ECO:0007669"/>
    <property type="project" value="UniProtKB-UniRule"/>
</dbReference>
<organism evidence="10 11">
    <name type="scientific">Candidatus Gottesmanbacteria bacterium GW2011_GWB1_43_11</name>
    <dbReference type="NCBI Taxonomy" id="1618446"/>
    <lineage>
        <taxon>Bacteria</taxon>
        <taxon>Candidatus Gottesmaniibacteriota</taxon>
    </lineage>
</organism>
<keyword evidence="3 7" id="KW-0378">Hydrolase</keyword>
<comment type="catalytic activity">
    <reaction evidence="7 8">
        <text>an N-acyl-L-alpha-aminoacyl-tRNA + H2O = an N-acyl-L-amino acid + a tRNA + H(+)</text>
        <dbReference type="Rhea" id="RHEA:54448"/>
        <dbReference type="Rhea" id="RHEA-COMP:10123"/>
        <dbReference type="Rhea" id="RHEA-COMP:13883"/>
        <dbReference type="ChEBI" id="CHEBI:15377"/>
        <dbReference type="ChEBI" id="CHEBI:15378"/>
        <dbReference type="ChEBI" id="CHEBI:59874"/>
        <dbReference type="ChEBI" id="CHEBI:78442"/>
        <dbReference type="ChEBI" id="CHEBI:138191"/>
        <dbReference type="EC" id="3.1.1.29"/>
    </reaction>
</comment>
<feature type="binding site" evidence="7">
    <location>
        <position position="78"/>
    </location>
    <ligand>
        <name>tRNA</name>
        <dbReference type="ChEBI" id="CHEBI:17843"/>
    </ligand>
</feature>
<evidence type="ECO:0000256" key="8">
    <source>
        <dbReference type="RuleBase" id="RU000673"/>
    </source>
</evidence>
<dbReference type="Gene3D" id="3.40.50.1470">
    <property type="entry name" value="Peptidyl-tRNA hydrolase"/>
    <property type="match status" value="1"/>
</dbReference>
<evidence type="ECO:0000256" key="3">
    <source>
        <dbReference type="ARBA" id="ARBA00022801"/>
    </source>
</evidence>
<dbReference type="InterPro" id="IPR001328">
    <property type="entry name" value="Pept_tRNA_hydro"/>
</dbReference>
<dbReference type="PANTHER" id="PTHR17224">
    <property type="entry name" value="PEPTIDYL-TRNA HYDROLASE"/>
    <property type="match status" value="1"/>
</dbReference>
<feature type="binding site" evidence="7">
    <location>
        <position position="76"/>
    </location>
    <ligand>
        <name>tRNA</name>
        <dbReference type="ChEBI" id="CHEBI:17843"/>
    </ligand>
</feature>
<feature type="site" description="Stabilizes the basic form of H active site to accept a proton" evidence="7">
    <location>
        <position position="103"/>
    </location>
</feature>
<dbReference type="AlphaFoldDB" id="A0A0G1ETX2"/>
<name>A0A0G1ETX2_9BACT</name>
<dbReference type="Proteomes" id="UP000034050">
    <property type="component" value="Unassembled WGS sequence"/>
</dbReference>
<evidence type="ECO:0000256" key="6">
    <source>
        <dbReference type="ARBA" id="ARBA00050038"/>
    </source>
</evidence>
<comment type="subunit">
    <text evidence="7">Monomer.</text>
</comment>
<dbReference type="GO" id="GO:0005737">
    <property type="term" value="C:cytoplasm"/>
    <property type="evidence" value="ECO:0007669"/>
    <property type="project" value="UniProtKB-SubCell"/>
</dbReference>
<sequence length="210" mass="23963">MMPFDTRGTYNFMNLIVGLGNPGEKYAYTRHNIGFMVVDKLIKNVIDGGQTWDLNRSLNSYFLKKGDLVFAKPQTFMNASGYAVKKLTDLYKIELDHIWVIHDDIDLPLGKLRIRVGGGSAGHHGIESIMREFAGKDHFVRFRLGVGRGKLEEKKHMDQNIHRHAVEKYVVSTFFEKETGDVRKLIKHAAKAVETALHEGLDRAMNQYNN</sequence>
<evidence type="ECO:0000313" key="11">
    <source>
        <dbReference type="Proteomes" id="UP000034050"/>
    </source>
</evidence>
<evidence type="ECO:0000313" key="10">
    <source>
        <dbReference type="EMBL" id="KKS86531.1"/>
    </source>
</evidence>
<evidence type="ECO:0000256" key="7">
    <source>
        <dbReference type="HAMAP-Rule" id="MF_00083"/>
    </source>
</evidence>
<comment type="function">
    <text evidence="7">Hydrolyzes ribosome-free peptidyl-tRNAs (with 1 or more amino acids incorporated), which drop off the ribosome during protein synthesis, or as a result of ribosome stalling.</text>
</comment>
<dbReference type="PROSITE" id="PS01195">
    <property type="entry name" value="PEPT_TRNA_HYDROL_1"/>
    <property type="match status" value="1"/>
</dbReference>
<dbReference type="Pfam" id="PF01195">
    <property type="entry name" value="Pept_tRNA_hydro"/>
    <property type="match status" value="1"/>
</dbReference>
<dbReference type="FunFam" id="3.40.50.1470:FF:000001">
    <property type="entry name" value="Peptidyl-tRNA hydrolase"/>
    <property type="match status" value="1"/>
</dbReference>
<comment type="subcellular location">
    <subcellularLocation>
        <location evidence="7">Cytoplasm</location>
    </subcellularLocation>
</comment>
<dbReference type="PANTHER" id="PTHR17224:SF1">
    <property type="entry name" value="PEPTIDYL-TRNA HYDROLASE"/>
    <property type="match status" value="1"/>
</dbReference>
<keyword evidence="7" id="KW-0963">Cytoplasm</keyword>
<comment type="caution">
    <text evidence="10">The sequence shown here is derived from an EMBL/GenBank/DDBJ whole genome shotgun (WGS) entry which is preliminary data.</text>
</comment>